<sequence>MSTDNTLIAKAQELQIEVPENATEKEIVDLIKVAEHPILTENLAEANEIILGLEDDLKAEIQKNTKKVPVDLLLYKSKKGISYELKVPSFRFQGEKHISKEVNTNVELMEALIKAKFIHLKQLEDE</sequence>
<dbReference type="Proteomes" id="UP000490060">
    <property type="component" value="Unassembled WGS sequence"/>
</dbReference>
<proteinExistence type="predicted"/>
<protein>
    <submittedName>
        <fullName evidence="1">Uncharacterized protein</fullName>
    </submittedName>
</protein>
<dbReference type="AlphaFoldDB" id="A0A2I2MA99"/>
<organism evidence="1 2">
    <name type="scientific">Tenacibaculum finnmarkense genomovar ulcerans</name>
    <dbReference type="NCBI Taxonomy" id="2781388"/>
    <lineage>
        <taxon>Bacteria</taxon>
        <taxon>Pseudomonadati</taxon>
        <taxon>Bacteroidota</taxon>
        <taxon>Flavobacteriia</taxon>
        <taxon>Flavobacteriales</taxon>
        <taxon>Flavobacteriaceae</taxon>
        <taxon>Tenacibaculum</taxon>
        <taxon>Tenacibaculum finnmarkense</taxon>
    </lineage>
</organism>
<name>A0A2I2MA99_9FLAO</name>
<dbReference type="EMBL" id="OENE01000035">
    <property type="protein sequence ID" value="SOU89473.1"/>
    <property type="molecule type" value="Genomic_DNA"/>
</dbReference>
<evidence type="ECO:0000313" key="2">
    <source>
        <dbReference type="Proteomes" id="UP000490060"/>
    </source>
</evidence>
<reference evidence="1 2" key="1">
    <citation type="submission" date="2017-11" db="EMBL/GenBank/DDBJ databases">
        <authorList>
            <person name="Duchaud E."/>
        </authorList>
    </citation>
    <scope>NUCLEOTIDE SEQUENCE [LARGE SCALE GENOMIC DNA]</scope>
    <source>
        <strain evidence="1 2">TNO010</strain>
    </source>
</reference>
<accession>A0A2I2MA99</accession>
<gene>
    <name evidence="1" type="ORF">TNO010_400048</name>
</gene>
<dbReference type="RefSeq" id="WP_172505712.1">
    <property type="nucleotide sequence ID" value="NZ_JAJHTM010000005.1"/>
</dbReference>
<evidence type="ECO:0000313" key="1">
    <source>
        <dbReference type="EMBL" id="SOU89473.1"/>
    </source>
</evidence>